<keyword evidence="4" id="KW-0808">Transferase</keyword>
<keyword evidence="3" id="KW-0328">Glycosyltransferase</keyword>
<feature type="transmembrane region" description="Helical" evidence="8">
    <location>
        <begin position="388"/>
        <end position="408"/>
    </location>
</feature>
<comment type="similarity">
    <text evidence="2">Belongs to the glycosyltransferase 2 family.</text>
</comment>
<evidence type="ECO:0000256" key="3">
    <source>
        <dbReference type="ARBA" id="ARBA00022676"/>
    </source>
</evidence>
<keyword evidence="8" id="KW-0812">Transmembrane</keyword>
<protein>
    <recommendedName>
        <fullName evidence="5">Beta-1,4-mannosyltransferase bre-3</fullName>
    </recommendedName>
    <alternativeName>
        <fullName evidence="6">Bacillus thuringiensis toxin-resistant protein 3</fullName>
    </alternativeName>
</protein>
<dbReference type="Proteomes" id="UP001176961">
    <property type="component" value="Unassembled WGS sequence"/>
</dbReference>
<evidence type="ECO:0000256" key="8">
    <source>
        <dbReference type="SAM" id="Phobius"/>
    </source>
</evidence>
<evidence type="ECO:0000256" key="5">
    <source>
        <dbReference type="ARBA" id="ARBA00071758"/>
    </source>
</evidence>
<dbReference type="Pfam" id="PF13632">
    <property type="entry name" value="Glyco_trans_2_3"/>
    <property type="match status" value="1"/>
</dbReference>
<feature type="transmembrane region" description="Helical" evidence="8">
    <location>
        <begin position="20"/>
        <end position="40"/>
    </location>
</feature>
<dbReference type="GO" id="GO:0019187">
    <property type="term" value="F:beta-1,4-mannosyltransferase activity"/>
    <property type="evidence" value="ECO:0007669"/>
    <property type="project" value="InterPro"/>
</dbReference>
<sequence length="775" mass="86843">MASFSLLLAEVMNCEAKHALHCAALLTWILGFAYFCGVFTEPKIPITSSPFESYGYAWATFLYLLRFTALLVLPQCLCNLFGLILFNAFREKVPLKAAPLLSPFVCFRVVTKGHFPLLVKENIATNMKTCYDAGMENFIFEVVTDNAIHLPPQPRVREVVVPTSYRTKSGAKFKARALQYCLEDDVNILQNNDWIVHLDEETLLTTNAICGILNFCEDGRHQFGQGVITYASGEIVNWLTTLSDSFRVADDMGKLRLQFKLFHKPLFGWKGSFVVTQVAAERNVSYDHGMEGSIAEDCFFSMIAMKHGYTFDFIEGEMHEKSPFTMWDFLQQRKRWLQGILLTVHSPRIAITHKALLALSLYAWATMPITSLQVFLCPLFPLPRCLPFDFALSFVGAINLYMYIFGVVKSFSHKYRNSTWRLALYLSGALMTIPFNVIIENAAVLVGMCGRKDQFYISRSHGLSVDCGVRAARPSFSDAGYAIYGQSVQSSTRRTSPGIRDPNYLEAKEIDMKFMYITTTSNPFSSIATIASPTQVTTISPNILQPITPVAFFTTTTPGAFFTSTSAVSTPSSYVPTYQNYSADLLSCFGKERLACAVNPSFNRALDNYVGSGRLDKIAEVMRTEAQILCNPDEVSAVSGFLNGYQPAIQVAQQVASNLTSSEKDQVNLMENLNDTNAQRIFYLNKFANLSDPARNLLQTSYNEVMKAFAKGIPPSQTSQALSMLSTDEMIKVKDLKIGDRVVALTERFRRCNITSDKQTVQNMALLFEWHNNIK</sequence>
<dbReference type="PANTHER" id="PTHR16779">
    <property type="entry name" value="BETA-1,4-MANNOSYLTRANSFERASE EGH"/>
    <property type="match status" value="1"/>
</dbReference>
<reference evidence="10" key="1">
    <citation type="submission" date="2023-07" db="EMBL/GenBank/DDBJ databases">
        <authorList>
            <consortium name="CYATHOMIX"/>
        </authorList>
    </citation>
    <scope>NUCLEOTIDE SEQUENCE</scope>
    <source>
        <strain evidence="10">N/A</strain>
    </source>
</reference>
<evidence type="ECO:0000313" key="11">
    <source>
        <dbReference type="Proteomes" id="UP001176961"/>
    </source>
</evidence>
<proteinExistence type="inferred from homology"/>
<dbReference type="InterPro" id="IPR027389">
    <property type="entry name" value="B_mannosylTrfase_Bre-3/Egh"/>
</dbReference>
<dbReference type="GO" id="GO:0005737">
    <property type="term" value="C:cytoplasm"/>
    <property type="evidence" value="ECO:0007669"/>
    <property type="project" value="TreeGrafter"/>
</dbReference>
<feature type="transmembrane region" description="Helical" evidence="8">
    <location>
        <begin position="60"/>
        <end position="86"/>
    </location>
</feature>
<comment type="pathway">
    <text evidence="1">Protein modification; protein glycosylation.</text>
</comment>
<feature type="transmembrane region" description="Helical" evidence="8">
    <location>
        <begin position="355"/>
        <end position="376"/>
    </location>
</feature>
<comment type="caution">
    <text evidence="10">The sequence shown here is derived from an EMBL/GenBank/DDBJ whole genome shotgun (WGS) entry which is preliminary data.</text>
</comment>
<feature type="transmembrane region" description="Helical" evidence="8">
    <location>
        <begin position="420"/>
        <end position="439"/>
    </location>
</feature>
<keyword evidence="8" id="KW-1133">Transmembrane helix</keyword>
<evidence type="ECO:0000313" key="10">
    <source>
        <dbReference type="EMBL" id="CAJ0600321.1"/>
    </source>
</evidence>
<dbReference type="AlphaFoldDB" id="A0AA36M6U3"/>
<evidence type="ECO:0000256" key="6">
    <source>
        <dbReference type="ARBA" id="ARBA00077352"/>
    </source>
</evidence>
<keyword evidence="11" id="KW-1185">Reference proteome</keyword>
<keyword evidence="7" id="KW-0978">Insecticide resistance</keyword>
<keyword evidence="8" id="KW-0472">Membrane</keyword>
<dbReference type="PANTHER" id="PTHR16779:SF1">
    <property type="entry name" value="BETA-1,4-MANNOSYLTRANSFERASE EGH"/>
    <property type="match status" value="1"/>
</dbReference>
<dbReference type="InterPro" id="IPR029044">
    <property type="entry name" value="Nucleotide-diphossugar_trans"/>
</dbReference>
<dbReference type="FunFam" id="3.90.550.10:FF:000175">
    <property type="entry name" value="Beta-1,4-mannosyltransferase bre-3"/>
    <property type="match status" value="1"/>
</dbReference>
<accession>A0AA36M6U3</accession>
<gene>
    <name evidence="10" type="ORF">CYNAS_LOCUS12304</name>
</gene>
<name>A0AA36M6U3_CYLNA</name>
<organism evidence="10 11">
    <name type="scientific">Cylicocyclus nassatus</name>
    <name type="common">Nematode worm</name>
    <dbReference type="NCBI Taxonomy" id="53992"/>
    <lineage>
        <taxon>Eukaryota</taxon>
        <taxon>Metazoa</taxon>
        <taxon>Ecdysozoa</taxon>
        <taxon>Nematoda</taxon>
        <taxon>Chromadorea</taxon>
        <taxon>Rhabditida</taxon>
        <taxon>Rhabditina</taxon>
        <taxon>Rhabditomorpha</taxon>
        <taxon>Strongyloidea</taxon>
        <taxon>Strongylidae</taxon>
        <taxon>Cylicocyclus</taxon>
    </lineage>
</organism>
<evidence type="ECO:0000259" key="9">
    <source>
        <dbReference type="Pfam" id="PF13632"/>
    </source>
</evidence>
<dbReference type="EMBL" id="CATQJL010000223">
    <property type="protein sequence ID" value="CAJ0600321.1"/>
    <property type="molecule type" value="Genomic_DNA"/>
</dbReference>
<evidence type="ECO:0000256" key="4">
    <source>
        <dbReference type="ARBA" id="ARBA00022679"/>
    </source>
</evidence>
<dbReference type="SUPFAM" id="SSF53448">
    <property type="entry name" value="Nucleotide-diphospho-sugar transferases"/>
    <property type="match status" value="1"/>
</dbReference>
<dbReference type="InterPro" id="IPR001173">
    <property type="entry name" value="Glyco_trans_2-like"/>
</dbReference>
<feature type="domain" description="Glycosyltransferase 2-like" evidence="9">
    <location>
        <begin position="194"/>
        <end position="405"/>
    </location>
</feature>
<evidence type="ECO:0000256" key="7">
    <source>
        <dbReference type="ARBA" id="ARBA00084120"/>
    </source>
</evidence>
<evidence type="ECO:0000256" key="2">
    <source>
        <dbReference type="ARBA" id="ARBA00006739"/>
    </source>
</evidence>
<evidence type="ECO:0000256" key="1">
    <source>
        <dbReference type="ARBA" id="ARBA00004922"/>
    </source>
</evidence>